<dbReference type="PANTHER" id="PTHR11214:SF314">
    <property type="entry name" value="HEXOSYLTRANSFERASE"/>
    <property type="match status" value="1"/>
</dbReference>
<proteinExistence type="inferred from homology"/>
<dbReference type="AlphaFoldDB" id="A0A087TRF3"/>
<dbReference type="FunFam" id="3.90.550.50:FF:000001">
    <property type="entry name" value="Hexosyltransferase"/>
    <property type="match status" value="1"/>
</dbReference>
<dbReference type="EMBL" id="KK116402">
    <property type="protein sequence ID" value="KFM67692.1"/>
    <property type="molecule type" value="Genomic_DNA"/>
</dbReference>
<keyword evidence="8 11" id="KW-0333">Golgi apparatus</keyword>
<evidence type="ECO:0000256" key="4">
    <source>
        <dbReference type="ARBA" id="ARBA00022679"/>
    </source>
</evidence>
<dbReference type="EC" id="2.4.1.-" evidence="11"/>
<evidence type="ECO:0000256" key="3">
    <source>
        <dbReference type="ARBA" id="ARBA00022676"/>
    </source>
</evidence>
<keyword evidence="9" id="KW-0472">Membrane</keyword>
<dbReference type="GO" id="GO:0016758">
    <property type="term" value="F:hexosyltransferase activity"/>
    <property type="evidence" value="ECO:0007669"/>
    <property type="project" value="InterPro"/>
</dbReference>
<dbReference type="OrthoDB" id="5512589at2759"/>
<evidence type="ECO:0000256" key="8">
    <source>
        <dbReference type="ARBA" id="ARBA00023034"/>
    </source>
</evidence>
<keyword evidence="6" id="KW-0735">Signal-anchor</keyword>
<evidence type="ECO:0000256" key="10">
    <source>
        <dbReference type="ARBA" id="ARBA00023180"/>
    </source>
</evidence>
<keyword evidence="4 12" id="KW-0808">Transferase</keyword>
<keyword evidence="13" id="KW-1185">Reference proteome</keyword>
<feature type="non-terminal residue" evidence="12">
    <location>
        <position position="178"/>
    </location>
</feature>
<dbReference type="Proteomes" id="UP000054359">
    <property type="component" value="Unassembled WGS sequence"/>
</dbReference>
<name>A0A087TRF3_STEMI</name>
<evidence type="ECO:0000256" key="5">
    <source>
        <dbReference type="ARBA" id="ARBA00022692"/>
    </source>
</evidence>
<evidence type="ECO:0000256" key="1">
    <source>
        <dbReference type="ARBA" id="ARBA00004323"/>
    </source>
</evidence>
<dbReference type="Pfam" id="PF01762">
    <property type="entry name" value="Galactosyl_T"/>
    <property type="match status" value="1"/>
</dbReference>
<evidence type="ECO:0000256" key="9">
    <source>
        <dbReference type="ARBA" id="ARBA00023136"/>
    </source>
</evidence>
<organism evidence="12 13">
    <name type="scientific">Stegodyphus mimosarum</name>
    <name type="common">African social velvet spider</name>
    <dbReference type="NCBI Taxonomy" id="407821"/>
    <lineage>
        <taxon>Eukaryota</taxon>
        <taxon>Metazoa</taxon>
        <taxon>Ecdysozoa</taxon>
        <taxon>Arthropoda</taxon>
        <taxon>Chelicerata</taxon>
        <taxon>Arachnida</taxon>
        <taxon>Araneae</taxon>
        <taxon>Araneomorphae</taxon>
        <taxon>Entelegynae</taxon>
        <taxon>Eresoidea</taxon>
        <taxon>Eresidae</taxon>
        <taxon>Stegodyphus</taxon>
    </lineage>
</organism>
<evidence type="ECO:0000313" key="13">
    <source>
        <dbReference type="Proteomes" id="UP000054359"/>
    </source>
</evidence>
<evidence type="ECO:0000256" key="6">
    <source>
        <dbReference type="ARBA" id="ARBA00022968"/>
    </source>
</evidence>
<keyword evidence="3 11" id="KW-0328">Glycosyltransferase</keyword>
<accession>A0A087TRF3</accession>
<keyword evidence="10" id="KW-0325">Glycoprotein</keyword>
<dbReference type="PANTHER" id="PTHR11214">
    <property type="entry name" value="BETA-1,3-N-ACETYLGLUCOSAMINYLTRANSFERASE"/>
    <property type="match status" value="1"/>
</dbReference>
<dbReference type="Gene3D" id="3.90.550.50">
    <property type="match status" value="1"/>
</dbReference>
<dbReference type="GO" id="GO:0000139">
    <property type="term" value="C:Golgi membrane"/>
    <property type="evidence" value="ECO:0007669"/>
    <property type="project" value="UniProtKB-SubCell"/>
</dbReference>
<evidence type="ECO:0000256" key="11">
    <source>
        <dbReference type="RuleBase" id="RU363063"/>
    </source>
</evidence>
<dbReference type="STRING" id="407821.A0A087TRF3"/>
<evidence type="ECO:0000313" key="12">
    <source>
        <dbReference type="EMBL" id="KFM67692.1"/>
    </source>
</evidence>
<sequence>MLLKWVSDFCPNVQYVLKTDDDMYVNVPNLIKSLLRLPVKSNVMYGVLFRKAKPNRNSLAKWFVPKSQFEADTFPDYLSGTGYVMTRDVVPKLLEASTTVPFLVMEDVFITGLCASECNVKRYNVRGFAHWKRPATACAFKDVITGHHVTVSDMMKIWKEFQKKPLVCHLAKKKVSKQ</sequence>
<dbReference type="InterPro" id="IPR002659">
    <property type="entry name" value="Glyco_trans_31"/>
</dbReference>
<keyword evidence="7" id="KW-1133">Transmembrane helix</keyword>
<evidence type="ECO:0000256" key="2">
    <source>
        <dbReference type="ARBA" id="ARBA00008661"/>
    </source>
</evidence>
<gene>
    <name evidence="12" type="ORF">X975_06147</name>
</gene>
<protein>
    <recommendedName>
        <fullName evidence="11">Hexosyltransferase</fullName>
        <ecNumber evidence="11">2.4.1.-</ecNumber>
    </recommendedName>
</protein>
<reference evidence="12 13" key="1">
    <citation type="submission" date="2013-11" db="EMBL/GenBank/DDBJ databases">
        <title>Genome sequencing of Stegodyphus mimosarum.</title>
        <authorList>
            <person name="Bechsgaard J."/>
        </authorList>
    </citation>
    <scope>NUCLEOTIDE SEQUENCE [LARGE SCALE GENOMIC DNA]</scope>
</reference>
<comment type="similarity">
    <text evidence="2 11">Belongs to the glycosyltransferase 31 family.</text>
</comment>
<keyword evidence="5" id="KW-0812">Transmembrane</keyword>
<dbReference type="GO" id="GO:0006493">
    <property type="term" value="P:protein O-linked glycosylation"/>
    <property type="evidence" value="ECO:0007669"/>
    <property type="project" value="TreeGrafter"/>
</dbReference>
<dbReference type="OMA" id="NMHRLPY"/>
<comment type="subcellular location">
    <subcellularLocation>
        <location evidence="1 11">Golgi apparatus membrane</location>
        <topology evidence="1 11">Single-pass type II membrane protein</topology>
    </subcellularLocation>
</comment>
<evidence type="ECO:0000256" key="7">
    <source>
        <dbReference type="ARBA" id="ARBA00022989"/>
    </source>
</evidence>